<sequence>MWNEFFERVLAVEAPGGPADRLSVIVPSIVRPGERFAVKLAALDVHGYPSVECDASVRPLPGPARGPGQVLVFQEGKPAVGRLADLCLPQEGLSRLAFEMDGREFLSNPVRCDASASERIFWGDPHVHTVLSNCVVDRCRSIDFAHVCGRYVTGLDWISVADHVSGGRSDRGKWKTQRAAAEAFNDPPCYVTLLGYEASLKGGLGGDNNVYFPGDAEAYVDVWDQGDLRDLSEGLADQDCLIVPHH</sequence>
<dbReference type="EMBL" id="BARS01029299">
    <property type="protein sequence ID" value="GAG02933.1"/>
    <property type="molecule type" value="Genomic_DNA"/>
</dbReference>
<accession>X0URM6</accession>
<comment type="caution">
    <text evidence="1">The sequence shown here is derived from an EMBL/GenBank/DDBJ whole genome shotgun (WGS) entry which is preliminary data.</text>
</comment>
<organism evidence="1">
    <name type="scientific">marine sediment metagenome</name>
    <dbReference type="NCBI Taxonomy" id="412755"/>
    <lineage>
        <taxon>unclassified sequences</taxon>
        <taxon>metagenomes</taxon>
        <taxon>ecological metagenomes</taxon>
    </lineage>
</organism>
<protein>
    <recommendedName>
        <fullName evidence="2">DUF3604 domain-containing protein</fullName>
    </recommendedName>
</protein>
<evidence type="ECO:0008006" key="2">
    <source>
        <dbReference type="Google" id="ProtNLM"/>
    </source>
</evidence>
<dbReference type="AlphaFoldDB" id="X0URM6"/>
<feature type="non-terminal residue" evidence="1">
    <location>
        <position position="246"/>
    </location>
</feature>
<proteinExistence type="predicted"/>
<evidence type="ECO:0000313" key="1">
    <source>
        <dbReference type="EMBL" id="GAG02933.1"/>
    </source>
</evidence>
<name>X0URM6_9ZZZZ</name>
<reference evidence="1" key="1">
    <citation type="journal article" date="2014" name="Front. Microbiol.">
        <title>High frequency of phylogenetically diverse reductive dehalogenase-homologous genes in deep subseafloor sedimentary metagenomes.</title>
        <authorList>
            <person name="Kawai M."/>
            <person name="Futagami T."/>
            <person name="Toyoda A."/>
            <person name="Takaki Y."/>
            <person name="Nishi S."/>
            <person name="Hori S."/>
            <person name="Arai W."/>
            <person name="Tsubouchi T."/>
            <person name="Morono Y."/>
            <person name="Uchiyama I."/>
            <person name="Ito T."/>
            <person name="Fujiyama A."/>
            <person name="Inagaki F."/>
            <person name="Takami H."/>
        </authorList>
    </citation>
    <scope>NUCLEOTIDE SEQUENCE</scope>
    <source>
        <strain evidence="1">Expedition CK06-06</strain>
    </source>
</reference>
<dbReference type="Gene3D" id="3.20.20.140">
    <property type="entry name" value="Metal-dependent hydrolases"/>
    <property type="match status" value="1"/>
</dbReference>
<gene>
    <name evidence="1" type="ORF">S01H1_45810</name>
</gene>